<sequence>MSLSQRLSNHFSACRLVSLAKLKAASEFPNRDTRGPYLIIQHGYQPGDPAMQAADYILGRSGAWLGTHWFIRLPVPERRKEFIFSTVAEVMALMESLTSKVEVIRAKPDSVQEDAQADEEMQKAIAES</sequence>
<accession>A0ABT3GMK8</accession>
<organism evidence="1 2">
    <name type="scientific">Luteolibacter arcticus</name>
    <dbReference type="NCBI Taxonomy" id="1581411"/>
    <lineage>
        <taxon>Bacteria</taxon>
        <taxon>Pseudomonadati</taxon>
        <taxon>Verrucomicrobiota</taxon>
        <taxon>Verrucomicrobiia</taxon>
        <taxon>Verrucomicrobiales</taxon>
        <taxon>Verrucomicrobiaceae</taxon>
        <taxon>Luteolibacter</taxon>
    </lineage>
</organism>
<keyword evidence="2" id="KW-1185">Reference proteome</keyword>
<name>A0ABT3GMK8_9BACT</name>
<dbReference type="Proteomes" id="UP001320876">
    <property type="component" value="Unassembled WGS sequence"/>
</dbReference>
<evidence type="ECO:0000313" key="1">
    <source>
        <dbReference type="EMBL" id="MCW1924726.1"/>
    </source>
</evidence>
<reference evidence="1 2" key="1">
    <citation type="submission" date="2022-10" db="EMBL/GenBank/DDBJ databases">
        <title>Luteolibacter arcticus strain CCTCC AB 2014275, whole genome shotgun sequencing project.</title>
        <authorList>
            <person name="Zhao G."/>
            <person name="Shen L."/>
        </authorList>
    </citation>
    <scope>NUCLEOTIDE SEQUENCE [LARGE SCALE GENOMIC DNA]</scope>
    <source>
        <strain evidence="1 2">CCTCC AB 2014275</strain>
    </source>
</reference>
<dbReference type="EMBL" id="JAPDDT010000009">
    <property type="protein sequence ID" value="MCW1924726.1"/>
    <property type="molecule type" value="Genomic_DNA"/>
</dbReference>
<protein>
    <submittedName>
        <fullName evidence="1">Uncharacterized protein</fullName>
    </submittedName>
</protein>
<gene>
    <name evidence="1" type="ORF">OKA05_19330</name>
</gene>
<comment type="caution">
    <text evidence="1">The sequence shown here is derived from an EMBL/GenBank/DDBJ whole genome shotgun (WGS) entry which is preliminary data.</text>
</comment>
<proteinExistence type="predicted"/>
<dbReference type="RefSeq" id="WP_264488835.1">
    <property type="nucleotide sequence ID" value="NZ_JAPDDT010000009.1"/>
</dbReference>
<evidence type="ECO:0000313" key="2">
    <source>
        <dbReference type="Proteomes" id="UP001320876"/>
    </source>
</evidence>